<name>A0A8H4JB14_9PEZI</name>
<feature type="region of interest" description="Disordered" evidence="1">
    <location>
        <begin position="1"/>
        <end position="39"/>
    </location>
</feature>
<feature type="compositionally biased region" description="Low complexity" evidence="1">
    <location>
        <begin position="1"/>
        <end position="20"/>
    </location>
</feature>
<reference evidence="2" key="1">
    <citation type="submission" date="2020-04" db="EMBL/GenBank/DDBJ databases">
        <title>Genome Assembly and Annotation of Botryosphaeria dothidea sdau 11-99, a Latent Pathogen of Apple Fruit Ring Rot in China.</title>
        <authorList>
            <person name="Yu C."/>
            <person name="Diao Y."/>
            <person name="Lu Q."/>
            <person name="Zhao J."/>
            <person name="Cui S."/>
            <person name="Peng C."/>
            <person name="He B."/>
            <person name="Liu H."/>
        </authorList>
    </citation>
    <scope>NUCLEOTIDE SEQUENCE [LARGE SCALE GENOMIC DNA]</scope>
    <source>
        <strain evidence="2">Sdau11-99</strain>
    </source>
</reference>
<evidence type="ECO:0000256" key="1">
    <source>
        <dbReference type="SAM" id="MobiDB-lite"/>
    </source>
</evidence>
<dbReference type="AlphaFoldDB" id="A0A8H4JB14"/>
<sequence>MNGLEDFPSSQFDSSSLGSSFEDDNKESEKSERLLLVGDEEYSEAQENLSQSVSAHVLQGFQLPSKYAVIRY</sequence>
<keyword evidence="3" id="KW-1185">Reference proteome</keyword>
<evidence type="ECO:0000313" key="3">
    <source>
        <dbReference type="Proteomes" id="UP000572817"/>
    </source>
</evidence>
<gene>
    <name evidence="2" type="ORF">GTA08_BOTSDO00726</name>
</gene>
<comment type="caution">
    <text evidence="2">The sequence shown here is derived from an EMBL/GenBank/DDBJ whole genome shotgun (WGS) entry which is preliminary data.</text>
</comment>
<dbReference type="EMBL" id="WWBZ02000001">
    <property type="protein sequence ID" value="KAF4314283.1"/>
    <property type="molecule type" value="Genomic_DNA"/>
</dbReference>
<proteinExistence type="predicted"/>
<organism evidence="2 3">
    <name type="scientific">Botryosphaeria dothidea</name>
    <dbReference type="NCBI Taxonomy" id="55169"/>
    <lineage>
        <taxon>Eukaryota</taxon>
        <taxon>Fungi</taxon>
        <taxon>Dikarya</taxon>
        <taxon>Ascomycota</taxon>
        <taxon>Pezizomycotina</taxon>
        <taxon>Dothideomycetes</taxon>
        <taxon>Dothideomycetes incertae sedis</taxon>
        <taxon>Botryosphaeriales</taxon>
        <taxon>Botryosphaeriaceae</taxon>
        <taxon>Botryosphaeria</taxon>
    </lineage>
</organism>
<protein>
    <submittedName>
        <fullName evidence="2">Uncharacterized protein</fullName>
    </submittedName>
</protein>
<dbReference type="Proteomes" id="UP000572817">
    <property type="component" value="Unassembled WGS sequence"/>
</dbReference>
<accession>A0A8H4JB14</accession>
<evidence type="ECO:0000313" key="2">
    <source>
        <dbReference type="EMBL" id="KAF4314283.1"/>
    </source>
</evidence>